<reference evidence="1 2" key="1">
    <citation type="submission" date="2020-06" db="EMBL/GenBank/DDBJ databases">
        <title>Dyadobacter sandarakinus sp. nov., isolated from the soil of the Arctic Yellow River Station.</title>
        <authorList>
            <person name="Zhang Y."/>
            <person name="Peng F."/>
        </authorList>
    </citation>
    <scope>NUCLEOTIDE SEQUENCE [LARGE SCALE GENOMIC DNA]</scope>
    <source>
        <strain evidence="1 2">Q3-56</strain>
    </source>
</reference>
<dbReference type="Pfam" id="PF09907">
    <property type="entry name" value="HigB_toxin"/>
    <property type="match status" value="1"/>
</dbReference>
<organism evidence="1 2">
    <name type="scientific">Dyadobacter sandarakinus</name>
    <dbReference type="NCBI Taxonomy" id="2747268"/>
    <lineage>
        <taxon>Bacteria</taxon>
        <taxon>Pseudomonadati</taxon>
        <taxon>Bacteroidota</taxon>
        <taxon>Cytophagia</taxon>
        <taxon>Cytophagales</taxon>
        <taxon>Spirosomataceae</taxon>
        <taxon>Dyadobacter</taxon>
    </lineage>
</organism>
<gene>
    <name evidence="1" type="ORF">HWI92_22915</name>
</gene>
<protein>
    <submittedName>
        <fullName evidence="1">Type II toxin-antitoxin system HigB family toxin</fullName>
    </submittedName>
</protein>
<proteinExistence type="predicted"/>
<dbReference type="RefSeq" id="WP_204659658.1">
    <property type="nucleotide sequence ID" value="NZ_CP056775.1"/>
</dbReference>
<dbReference type="EMBL" id="CP056775">
    <property type="protein sequence ID" value="QRR03560.1"/>
    <property type="molecule type" value="Genomic_DNA"/>
</dbReference>
<keyword evidence="2" id="KW-1185">Reference proteome</keyword>
<name>A0ABX7IC61_9BACT</name>
<evidence type="ECO:0000313" key="2">
    <source>
        <dbReference type="Proteomes" id="UP000612680"/>
    </source>
</evidence>
<evidence type="ECO:0000313" key="1">
    <source>
        <dbReference type="EMBL" id="QRR03560.1"/>
    </source>
</evidence>
<dbReference type="InterPro" id="IPR018669">
    <property type="entry name" value="Toxin_HigB"/>
</dbReference>
<sequence>MNVEGKDILFRFLKKNRGDSRLVDAATQLIKDLEEAEVKSLDHLYKLRNGVDKVHNDGFYFFDVNLHRALILVRFFADRAIIVWFGSHKQYMSTFKNNKNSIENGSEKTGISTKRI</sequence>
<accession>A0ABX7IC61</accession>
<dbReference type="Proteomes" id="UP000612680">
    <property type="component" value="Chromosome"/>
</dbReference>